<keyword evidence="3" id="KW-1185">Reference proteome</keyword>
<reference evidence="3" key="1">
    <citation type="submission" date="2019-10" db="EMBL/GenBank/DDBJ databases">
        <title>Streptomyces sp. nov., a novel actinobacterium isolated from alkaline environment.</title>
        <authorList>
            <person name="Golinska P."/>
        </authorList>
    </citation>
    <scope>NUCLEOTIDE SEQUENCE [LARGE SCALE GENOMIC DNA]</scope>
    <source>
        <strain evidence="3">DSM 42118</strain>
    </source>
</reference>
<organism evidence="2 3">
    <name type="scientific">Streptomyces alkaliphilus</name>
    <dbReference type="NCBI Taxonomy" id="1472722"/>
    <lineage>
        <taxon>Bacteria</taxon>
        <taxon>Bacillati</taxon>
        <taxon>Actinomycetota</taxon>
        <taxon>Actinomycetes</taxon>
        <taxon>Kitasatosporales</taxon>
        <taxon>Streptomycetaceae</taxon>
        <taxon>Streptomyces</taxon>
    </lineage>
</organism>
<dbReference type="Proteomes" id="UP000538929">
    <property type="component" value="Unassembled WGS sequence"/>
</dbReference>
<feature type="non-terminal residue" evidence="2">
    <location>
        <position position="77"/>
    </location>
</feature>
<evidence type="ECO:0000313" key="2">
    <source>
        <dbReference type="EMBL" id="MBB0247267.1"/>
    </source>
</evidence>
<evidence type="ECO:0000256" key="1">
    <source>
        <dbReference type="SAM" id="Phobius"/>
    </source>
</evidence>
<name>A0A7W3TI35_9ACTN</name>
<protein>
    <submittedName>
        <fullName evidence="2">DUF2637 domain-containing protein</fullName>
    </submittedName>
</protein>
<dbReference type="AlphaFoldDB" id="A0A7W3TI35"/>
<feature type="transmembrane region" description="Helical" evidence="1">
    <location>
        <begin position="12"/>
        <end position="37"/>
    </location>
</feature>
<keyword evidence="1" id="KW-0472">Membrane</keyword>
<proteinExistence type="predicted"/>
<dbReference type="EMBL" id="VKHT01001535">
    <property type="protein sequence ID" value="MBB0247267.1"/>
    <property type="molecule type" value="Genomic_DNA"/>
</dbReference>
<sequence length="77" mass="8252">MDERTLREAERVLSVGTWLIVFGAVVFSVLTVTPLVARVTPEGWKWTAPLLPIVVDAAVVIVVRLDAALARVGGRAG</sequence>
<keyword evidence="1" id="KW-1133">Transmembrane helix</keyword>
<comment type="caution">
    <text evidence="2">The sequence shown here is derived from an EMBL/GenBank/DDBJ whole genome shotgun (WGS) entry which is preliminary data.</text>
</comment>
<accession>A0A7W3TI35</accession>
<keyword evidence="1" id="KW-0812">Transmembrane</keyword>
<gene>
    <name evidence="2" type="ORF">FNQ90_24890</name>
</gene>
<evidence type="ECO:0000313" key="3">
    <source>
        <dbReference type="Proteomes" id="UP000538929"/>
    </source>
</evidence>
<feature type="transmembrane region" description="Helical" evidence="1">
    <location>
        <begin position="43"/>
        <end position="65"/>
    </location>
</feature>